<dbReference type="EC" id="3.1.1.29" evidence="1"/>
<comment type="similarity">
    <text evidence="3">Belongs to the PTH2 family.</text>
</comment>
<dbReference type="GO" id="GO:0004045">
    <property type="term" value="F:peptidyl-tRNA hydrolase activity"/>
    <property type="evidence" value="ECO:0007669"/>
    <property type="project" value="UniProtKB-EC"/>
</dbReference>
<dbReference type="InterPro" id="IPR023476">
    <property type="entry name" value="Pep_tRNA_hydro_II_dom_sf"/>
</dbReference>
<dbReference type="Proteomes" id="UP000247476">
    <property type="component" value="Unassembled WGS sequence"/>
</dbReference>
<dbReference type="Gene3D" id="3.40.1490.10">
    <property type="entry name" value="Bit1"/>
    <property type="match status" value="1"/>
</dbReference>
<comment type="catalytic activity">
    <reaction evidence="4">
        <text>an N-acyl-L-alpha-aminoacyl-tRNA + H2O = an N-acyl-L-amino acid + a tRNA + H(+)</text>
        <dbReference type="Rhea" id="RHEA:54448"/>
        <dbReference type="Rhea" id="RHEA-COMP:10123"/>
        <dbReference type="Rhea" id="RHEA-COMP:13883"/>
        <dbReference type="ChEBI" id="CHEBI:15377"/>
        <dbReference type="ChEBI" id="CHEBI:15378"/>
        <dbReference type="ChEBI" id="CHEBI:59874"/>
        <dbReference type="ChEBI" id="CHEBI:78442"/>
        <dbReference type="ChEBI" id="CHEBI:138191"/>
        <dbReference type="EC" id="3.1.1.29"/>
    </reaction>
</comment>
<evidence type="ECO:0000256" key="2">
    <source>
        <dbReference type="ARBA" id="ARBA00022801"/>
    </source>
</evidence>
<reference evidence="5 6" key="1">
    <citation type="submission" date="2018-05" db="EMBL/GenBank/DDBJ databases">
        <title>Paenibacillus flagellatus sp. nov., isolated from selenium mineral soil.</title>
        <authorList>
            <person name="Dai X."/>
        </authorList>
    </citation>
    <scope>NUCLEOTIDE SEQUENCE [LARGE SCALE GENOMIC DNA]</scope>
    <source>
        <strain evidence="5 6">DXL2</strain>
    </source>
</reference>
<keyword evidence="2 5" id="KW-0378">Hydrolase</keyword>
<evidence type="ECO:0000256" key="3">
    <source>
        <dbReference type="ARBA" id="ARBA00038050"/>
    </source>
</evidence>
<dbReference type="PANTHER" id="PTHR12649:SF11">
    <property type="entry name" value="PEPTIDYL-TRNA HYDROLASE 2, MITOCHONDRIAL"/>
    <property type="match status" value="1"/>
</dbReference>
<dbReference type="GO" id="GO:0005829">
    <property type="term" value="C:cytosol"/>
    <property type="evidence" value="ECO:0007669"/>
    <property type="project" value="TreeGrafter"/>
</dbReference>
<evidence type="ECO:0000256" key="1">
    <source>
        <dbReference type="ARBA" id="ARBA00013260"/>
    </source>
</evidence>
<proteinExistence type="inferred from homology"/>
<dbReference type="AlphaFoldDB" id="A0A2V5KFB5"/>
<keyword evidence="6" id="KW-1185">Reference proteome</keyword>
<evidence type="ECO:0000256" key="4">
    <source>
        <dbReference type="ARBA" id="ARBA00048707"/>
    </source>
</evidence>
<dbReference type="EMBL" id="QJVJ01000001">
    <property type="protein sequence ID" value="PYI57094.1"/>
    <property type="molecule type" value="Genomic_DNA"/>
</dbReference>
<dbReference type="InterPro" id="IPR002833">
    <property type="entry name" value="PTH2"/>
</dbReference>
<dbReference type="Pfam" id="PF01981">
    <property type="entry name" value="PTH2"/>
    <property type="match status" value="1"/>
</dbReference>
<gene>
    <name evidence="5" type="ORF">DLM86_01210</name>
</gene>
<name>A0A2V5KFB5_9BACL</name>
<evidence type="ECO:0000313" key="6">
    <source>
        <dbReference type="Proteomes" id="UP000247476"/>
    </source>
</evidence>
<dbReference type="RefSeq" id="WP_110838134.1">
    <property type="nucleotide sequence ID" value="NZ_QJVJ01000001.1"/>
</dbReference>
<accession>A0A2V5KFB5</accession>
<dbReference type="PANTHER" id="PTHR12649">
    <property type="entry name" value="PEPTIDYL-TRNA HYDROLASE 2"/>
    <property type="match status" value="1"/>
</dbReference>
<sequence>MNPNAPELVQCFVVNGDLPMTAGTIAVQVAHAATTLALQSLLNDAGEGRDRFHEWLQTGQKKIVLKGSEADVVRLAHTGWLAVRTAAEQAGVPAGSWTVAALAPMDKRDALDRAAGLEELG</sequence>
<dbReference type="OrthoDB" id="2867343at2"/>
<dbReference type="SUPFAM" id="SSF102462">
    <property type="entry name" value="Peptidyl-tRNA hydrolase II"/>
    <property type="match status" value="1"/>
</dbReference>
<organism evidence="5 6">
    <name type="scientific">Paenibacillus flagellatus</name>
    <dbReference type="NCBI Taxonomy" id="2211139"/>
    <lineage>
        <taxon>Bacteria</taxon>
        <taxon>Bacillati</taxon>
        <taxon>Bacillota</taxon>
        <taxon>Bacilli</taxon>
        <taxon>Bacillales</taxon>
        <taxon>Paenibacillaceae</taxon>
        <taxon>Paenibacillus</taxon>
    </lineage>
</organism>
<comment type="caution">
    <text evidence="5">The sequence shown here is derived from an EMBL/GenBank/DDBJ whole genome shotgun (WGS) entry which is preliminary data.</text>
</comment>
<protein>
    <recommendedName>
        <fullName evidence="1">peptidyl-tRNA hydrolase</fullName>
        <ecNumber evidence="1">3.1.1.29</ecNumber>
    </recommendedName>
</protein>
<evidence type="ECO:0000313" key="5">
    <source>
        <dbReference type="EMBL" id="PYI57094.1"/>
    </source>
</evidence>